<dbReference type="InterPro" id="IPR003156">
    <property type="entry name" value="DHHA1_dom"/>
</dbReference>
<evidence type="ECO:0000256" key="1">
    <source>
        <dbReference type="ARBA" id="ARBA00008226"/>
    </source>
</evidence>
<dbReference type="GO" id="GO:0000049">
    <property type="term" value="F:tRNA binding"/>
    <property type="evidence" value="ECO:0007669"/>
    <property type="project" value="UniProtKB-KW"/>
</dbReference>
<dbReference type="GO" id="GO:0004813">
    <property type="term" value="F:alanine-tRNA ligase activity"/>
    <property type="evidence" value="ECO:0007669"/>
    <property type="project" value="UniProtKB-EC"/>
</dbReference>
<feature type="domain" description="DHHA1" evidence="11">
    <location>
        <begin position="12"/>
        <end position="68"/>
    </location>
</feature>
<evidence type="ECO:0000313" key="12">
    <source>
        <dbReference type="EMBL" id="GAG23467.1"/>
    </source>
</evidence>
<name>X0WJT9_9ZZZZ</name>
<dbReference type="FunFam" id="3.10.310.40:FF:000001">
    <property type="entry name" value="Alanine--tRNA ligase"/>
    <property type="match status" value="1"/>
</dbReference>
<feature type="non-terminal residue" evidence="12">
    <location>
        <position position="1"/>
    </location>
</feature>
<dbReference type="Gene3D" id="3.10.310.40">
    <property type="match status" value="1"/>
</dbReference>
<proteinExistence type="inferred from homology"/>
<organism evidence="12">
    <name type="scientific">marine sediment metagenome</name>
    <dbReference type="NCBI Taxonomy" id="412755"/>
    <lineage>
        <taxon>unclassified sequences</taxon>
        <taxon>metagenomes</taxon>
        <taxon>ecological metagenomes</taxon>
    </lineage>
</organism>
<dbReference type="Pfam" id="PF02272">
    <property type="entry name" value="DHHA1"/>
    <property type="match status" value="1"/>
</dbReference>
<keyword evidence="4" id="KW-0820">tRNA-binding</keyword>
<accession>X0WJT9</accession>
<dbReference type="AlphaFoldDB" id="X0WJT9"/>
<evidence type="ECO:0000259" key="11">
    <source>
        <dbReference type="Pfam" id="PF02272"/>
    </source>
</evidence>
<evidence type="ECO:0000256" key="4">
    <source>
        <dbReference type="ARBA" id="ARBA00022555"/>
    </source>
</evidence>
<dbReference type="EC" id="6.1.1.7" evidence="2"/>
<evidence type="ECO:0000256" key="6">
    <source>
        <dbReference type="ARBA" id="ARBA00022741"/>
    </source>
</evidence>
<keyword evidence="9" id="KW-0648">Protein biosynthesis</keyword>
<evidence type="ECO:0000256" key="9">
    <source>
        <dbReference type="ARBA" id="ARBA00022917"/>
    </source>
</evidence>
<evidence type="ECO:0000256" key="2">
    <source>
        <dbReference type="ARBA" id="ARBA00013168"/>
    </source>
</evidence>
<evidence type="ECO:0000256" key="8">
    <source>
        <dbReference type="ARBA" id="ARBA00022884"/>
    </source>
</evidence>
<comment type="similarity">
    <text evidence="1">Belongs to the class-II aminoacyl-tRNA synthetase family.</text>
</comment>
<dbReference type="GO" id="GO:0006412">
    <property type="term" value="P:translation"/>
    <property type="evidence" value="ECO:0007669"/>
    <property type="project" value="UniProtKB-KW"/>
</dbReference>
<keyword evidence="10" id="KW-0030">Aminoacyl-tRNA synthetase</keyword>
<comment type="caution">
    <text evidence="12">The sequence shown here is derived from an EMBL/GenBank/DDBJ whole genome shotgun (WGS) entry which is preliminary data.</text>
</comment>
<keyword evidence="7" id="KW-0067">ATP-binding</keyword>
<reference evidence="12" key="1">
    <citation type="journal article" date="2014" name="Front. Microbiol.">
        <title>High frequency of phylogenetically diverse reductive dehalogenase-homologous genes in deep subseafloor sedimentary metagenomes.</title>
        <authorList>
            <person name="Kawai M."/>
            <person name="Futagami T."/>
            <person name="Toyoda A."/>
            <person name="Takaki Y."/>
            <person name="Nishi S."/>
            <person name="Hori S."/>
            <person name="Arai W."/>
            <person name="Tsubouchi T."/>
            <person name="Morono Y."/>
            <person name="Uchiyama I."/>
            <person name="Ito T."/>
            <person name="Fujiyama A."/>
            <person name="Inagaki F."/>
            <person name="Takami H."/>
        </authorList>
    </citation>
    <scope>NUCLEOTIDE SEQUENCE</scope>
    <source>
        <strain evidence="12">Expedition CK06-06</strain>
    </source>
</reference>
<dbReference type="GO" id="GO:0005524">
    <property type="term" value="F:ATP binding"/>
    <property type="evidence" value="ECO:0007669"/>
    <property type="project" value="UniProtKB-KW"/>
</dbReference>
<evidence type="ECO:0000256" key="10">
    <source>
        <dbReference type="ARBA" id="ARBA00023146"/>
    </source>
</evidence>
<sequence length="68" mass="6978">GTVYEDKPAFIAAVTPDLVTRGYNAGEIVKQVAKVTGGSGGGKARLAQAGGKHKGKIDEALRLVKSLI</sequence>
<evidence type="ECO:0000256" key="5">
    <source>
        <dbReference type="ARBA" id="ARBA00022598"/>
    </source>
</evidence>
<evidence type="ECO:0000256" key="3">
    <source>
        <dbReference type="ARBA" id="ARBA00017959"/>
    </source>
</evidence>
<evidence type="ECO:0000256" key="7">
    <source>
        <dbReference type="ARBA" id="ARBA00022840"/>
    </source>
</evidence>
<protein>
    <recommendedName>
        <fullName evidence="3">Alanine--tRNA ligase</fullName>
        <ecNumber evidence="2">6.1.1.7</ecNumber>
    </recommendedName>
</protein>
<keyword evidence="6" id="KW-0547">Nucleotide-binding</keyword>
<gene>
    <name evidence="12" type="ORF">S01H1_58925</name>
</gene>
<keyword evidence="8" id="KW-0694">RNA-binding</keyword>
<dbReference type="EMBL" id="BARS01038512">
    <property type="protein sequence ID" value="GAG23467.1"/>
    <property type="molecule type" value="Genomic_DNA"/>
</dbReference>
<keyword evidence="5" id="KW-0436">Ligase</keyword>